<proteinExistence type="predicted"/>
<dbReference type="Proteomes" id="UP000012371">
    <property type="component" value="Unassembled WGS sequence"/>
</dbReference>
<protein>
    <submittedName>
        <fullName evidence="1">Uncharacterized protein</fullName>
    </submittedName>
</protein>
<keyword evidence="2" id="KW-1185">Reference proteome</keyword>
<reference evidence="1" key="1">
    <citation type="submission" date="2013-03" db="EMBL/GenBank/DDBJ databases">
        <authorList>
            <person name="Harkins D.M."/>
            <person name="Durkin A.S."/>
            <person name="Brinkac L.M."/>
            <person name="Haft D.H."/>
            <person name="Selengut J.D."/>
            <person name="Sanka R."/>
            <person name="DePew J."/>
            <person name="Purushe J."/>
            <person name="Hartskeerl R.A."/>
            <person name="Ahmed A."/>
            <person name="van der Linden H."/>
            <person name="Goris M.G.A."/>
            <person name="Vinetz J.M."/>
            <person name="Sutton G.G."/>
            <person name="Nierman W.C."/>
            <person name="Fouts D.E."/>
        </authorList>
    </citation>
    <scope>NUCLEOTIDE SEQUENCE [LARGE SCALE GENOMIC DNA]</scope>
    <source>
        <strain evidence="1">LT 11-33</strain>
    </source>
</reference>
<sequence>MSFLDDFKLAKECPLRGIFTYLLSTTLPVKAKEKKIGAKAKVQNLSFEETTMFPILIWIDSELYEILKQRHLDLGLVTKMAILSLKVEGMEPGTFEKRESGHYERMELSRYDFFTLTLISREKEVDPNVLLSYAFTEALLEILRL</sequence>
<dbReference type="STRING" id="1257025.LEP1GSC203_2794"/>
<accession>N1VUR4</accession>
<gene>
    <name evidence="1" type="ORF">LEP1GSC203_2794</name>
</gene>
<evidence type="ECO:0000313" key="2">
    <source>
        <dbReference type="Proteomes" id="UP000012371"/>
    </source>
</evidence>
<comment type="caution">
    <text evidence="1">The sequence shown here is derived from an EMBL/GenBank/DDBJ whole genome shotgun (WGS) entry which is preliminary data.</text>
</comment>
<dbReference type="EMBL" id="AOGW02000002">
    <property type="protein sequence ID" value="EMY63449.1"/>
    <property type="molecule type" value="Genomic_DNA"/>
</dbReference>
<organism evidence="1 2">
    <name type="scientific">Leptospira terpstrae serovar Hualin str. LT 11-33 = ATCC 700639</name>
    <dbReference type="NCBI Taxonomy" id="1257025"/>
    <lineage>
        <taxon>Bacteria</taxon>
        <taxon>Pseudomonadati</taxon>
        <taxon>Spirochaetota</taxon>
        <taxon>Spirochaetia</taxon>
        <taxon>Leptospirales</taxon>
        <taxon>Leptospiraceae</taxon>
        <taxon>Leptospira</taxon>
    </lineage>
</organism>
<evidence type="ECO:0000313" key="1">
    <source>
        <dbReference type="EMBL" id="EMY63449.1"/>
    </source>
</evidence>
<name>N1VUR4_9LEPT</name>
<dbReference type="AlphaFoldDB" id="N1VUR4"/>